<dbReference type="Proteomes" id="UP000186601">
    <property type="component" value="Unassembled WGS sequence"/>
</dbReference>
<dbReference type="GO" id="GO:0007017">
    <property type="term" value="P:microtubule-based process"/>
    <property type="evidence" value="ECO:0007669"/>
    <property type="project" value="InterPro"/>
</dbReference>
<keyword evidence="6" id="KW-1185">Reference proteome</keyword>
<feature type="compositionally biased region" description="Low complexity" evidence="4">
    <location>
        <begin position="107"/>
        <end position="123"/>
    </location>
</feature>
<evidence type="ECO:0000256" key="3">
    <source>
        <dbReference type="SAM" id="Coils"/>
    </source>
</evidence>
<keyword evidence="2" id="KW-0963">Cytoplasm</keyword>
<evidence type="ECO:0000256" key="1">
    <source>
        <dbReference type="ARBA" id="ARBA00004496"/>
    </source>
</evidence>
<dbReference type="AlphaFoldDB" id="A0A2R6NIK9"/>
<reference evidence="5 6" key="1">
    <citation type="submission" date="2018-02" db="EMBL/GenBank/DDBJ databases">
        <title>Genome sequence of the basidiomycete white-rot fungus Phlebia centrifuga.</title>
        <authorList>
            <person name="Granchi Z."/>
            <person name="Peng M."/>
            <person name="de Vries R.P."/>
            <person name="Hilden K."/>
            <person name="Makela M.R."/>
            <person name="Grigoriev I."/>
            <person name="Riley R."/>
        </authorList>
    </citation>
    <scope>NUCLEOTIDE SEQUENCE [LARGE SCALE GENOMIC DNA]</scope>
    <source>
        <strain evidence="5 6">FBCC195</strain>
    </source>
</reference>
<sequence>MHESDAEKENRAEKEDDNDASTEGRSDEVKGRGDVRDIAEMDKRVGELEKIIGSSNTALDEMSPLPPPLLPLLTRLNTQFTLLTQPRHIDNISRRLKLLLSDLDRLSSSNGQHQGSGQRRQTGVHPGSSAHPGSPVVPTPPQPTTHQEQLAPILTRLAPLLPHIPHILTRLRTLSMLHTNAAAFQSSIEGLEEEQRKVRAALVELESAVEGVEQSLKDNENVVRNNVKDLEERVDSVWKRVEELKLNQD</sequence>
<feature type="region of interest" description="Disordered" evidence="4">
    <location>
        <begin position="1"/>
        <end position="41"/>
    </location>
</feature>
<dbReference type="PANTHER" id="PTHR15346">
    <property type="entry name" value="DYNACTIN SUBUNIT"/>
    <property type="match status" value="1"/>
</dbReference>
<dbReference type="GO" id="GO:0005869">
    <property type="term" value="C:dynactin complex"/>
    <property type="evidence" value="ECO:0007669"/>
    <property type="project" value="InterPro"/>
</dbReference>
<dbReference type="OrthoDB" id="4977at2759"/>
<dbReference type="InterPro" id="IPR028133">
    <property type="entry name" value="Dynamitin"/>
</dbReference>
<evidence type="ECO:0000256" key="2">
    <source>
        <dbReference type="ARBA" id="ARBA00022490"/>
    </source>
</evidence>
<feature type="region of interest" description="Disordered" evidence="4">
    <location>
        <begin position="107"/>
        <end position="147"/>
    </location>
</feature>
<feature type="compositionally biased region" description="Basic and acidic residues" evidence="4">
    <location>
        <begin position="22"/>
        <end position="41"/>
    </location>
</feature>
<dbReference type="EMBL" id="MLYV02001209">
    <property type="protein sequence ID" value="PSR72173.1"/>
    <property type="molecule type" value="Genomic_DNA"/>
</dbReference>
<keyword evidence="3" id="KW-0175">Coiled coil</keyword>
<evidence type="ECO:0000313" key="5">
    <source>
        <dbReference type="EMBL" id="PSR72173.1"/>
    </source>
</evidence>
<evidence type="ECO:0000256" key="4">
    <source>
        <dbReference type="SAM" id="MobiDB-lite"/>
    </source>
</evidence>
<dbReference type="STRING" id="98765.A0A2R6NIK9"/>
<dbReference type="Pfam" id="PF04912">
    <property type="entry name" value="Dynamitin"/>
    <property type="match status" value="1"/>
</dbReference>
<protein>
    <submittedName>
        <fullName evidence="5">Uncharacterized protein</fullName>
    </submittedName>
</protein>
<feature type="coiled-coil region" evidence="3">
    <location>
        <begin position="188"/>
        <end position="247"/>
    </location>
</feature>
<feature type="compositionally biased region" description="Basic and acidic residues" evidence="4">
    <location>
        <begin position="1"/>
        <end position="14"/>
    </location>
</feature>
<gene>
    <name evidence="5" type="ORF">PHLCEN_2v11965</name>
</gene>
<comment type="caution">
    <text evidence="5">The sequence shown here is derived from an EMBL/GenBank/DDBJ whole genome shotgun (WGS) entry which is preliminary data.</text>
</comment>
<proteinExistence type="predicted"/>
<comment type="subcellular location">
    <subcellularLocation>
        <location evidence="1">Cytoplasm</location>
    </subcellularLocation>
</comment>
<organism evidence="5 6">
    <name type="scientific">Hermanssonia centrifuga</name>
    <dbReference type="NCBI Taxonomy" id="98765"/>
    <lineage>
        <taxon>Eukaryota</taxon>
        <taxon>Fungi</taxon>
        <taxon>Dikarya</taxon>
        <taxon>Basidiomycota</taxon>
        <taxon>Agaricomycotina</taxon>
        <taxon>Agaricomycetes</taxon>
        <taxon>Polyporales</taxon>
        <taxon>Meruliaceae</taxon>
        <taxon>Hermanssonia</taxon>
    </lineage>
</organism>
<evidence type="ECO:0000313" key="6">
    <source>
        <dbReference type="Proteomes" id="UP000186601"/>
    </source>
</evidence>
<dbReference type="GO" id="GO:0005737">
    <property type="term" value="C:cytoplasm"/>
    <property type="evidence" value="ECO:0007669"/>
    <property type="project" value="UniProtKB-SubCell"/>
</dbReference>
<name>A0A2R6NIK9_9APHY</name>
<accession>A0A2R6NIK9</accession>